<dbReference type="SUPFAM" id="SSF57850">
    <property type="entry name" value="RING/U-box"/>
    <property type="match status" value="1"/>
</dbReference>
<dbReference type="Gene3D" id="2.60.120.920">
    <property type="match status" value="1"/>
</dbReference>
<accession>A0AAJ7VLL0</accession>
<dbReference type="SMART" id="SM00184">
    <property type="entry name" value="RING"/>
    <property type="match status" value="1"/>
</dbReference>
<evidence type="ECO:0000256" key="2">
    <source>
        <dbReference type="ARBA" id="ARBA00022771"/>
    </source>
</evidence>
<feature type="domain" description="RING-type" evidence="6">
    <location>
        <begin position="45"/>
        <end position="86"/>
    </location>
</feature>
<evidence type="ECO:0000313" key="9">
    <source>
        <dbReference type="Proteomes" id="UP000694890"/>
    </source>
</evidence>
<keyword evidence="1" id="KW-0479">Metal-binding</keyword>
<dbReference type="PROSITE" id="PS50089">
    <property type="entry name" value="ZF_RING_2"/>
    <property type="match status" value="1"/>
</dbReference>
<dbReference type="PRINTS" id="PR01407">
    <property type="entry name" value="BUTYPHLNCDUF"/>
</dbReference>
<dbReference type="InterPro" id="IPR003879">
    <property type="entry name" value="Butyrophylin_SPRY"/>
</dbReference>
<dbReference type="FunFam" id="2.60.120.920:FF:000004">
    <property type="entry name" value="Butyrophilin subfamily 1 member A1"/>
    <property type="match status" value="1"/>
</dbReference>
<organism evidence="9 10">
    <name type="scientific">Lates calcarifer</name>
    <name type="common">Barramundi</name>
    <name type="synonym">Holocentrus calcarifer</name>
    <dbReference type="NCBI Taxonomy" id="8187"/>
    <lineage>
        <taxon>Eukaryota</taxon>
        <taxon>Metazoa</taxon>
        <taxon>Chordata</taxon>
        <taxon>Craniata</taxon>
        <taxon>Vertebrata</taxon>
        <taxon>Euteleostomi</taxon>
        <taxon>Actinopterygii</taxon>
        <taxon>Neopterygii</taxon>
        <taxon>Teleostei</taxon>
        <taxon>Neoteleostei</taxon>
        <taxon>Acanthomorphata</taxon>
        <taxon>Carangaria</taxon>
        <taxon>Carangaria incertae sedis</taxon>
        <taxon>Centropomidae</taxon>
        <taxon>Lates</taxon>
    </lineage>
</organism>
<dbReference type="Pfam" id="PF13445">
    <property type="entry name" value="zf-RING_UBOX"/>
    <property type="match status" value="1"/>
</dbReference>
<dbReference type="SMART" id="SM00336">
    <property type="entry name" value="BBOX"/>
    <property type="match status" value="1"/>
</dbReference>
<dbReference type="InterPro" id="IPR006574">
    <property type="entry name" value="PRY"/>
</dbReference>
<dbReference type="GO" id="GO:0008270">
    <property type="term" value="F:zinc ion binding"/>
    <property type="evidence" value="ECO:0007669"/>
    <property type="project" value="UniProtKB-KW"/>
</dbReference>
<dbReference type="InterPro" id="IPR013083">
    <property type="entry name" value="Znf_RING/FYVE/PHD"/>
</dbReference>
<dbReference type="RefSeq" id="XP_018560140.1">
    <property type="nucleotide sequence ID" value="XM_018704624.2"/>
</dbReference>
<dbReference type="SMART" id="SM00589">
    <property type="entry name" value="PRY"/>
    <property type="match status" value="1"/>
</dbReference>
<dbReference type="SUPFAM" id="SSF49899">
    <property type="entry name" value="Concanavalin A-like lectins/glucanases"/>
    <property type="match status" value="1"/>
</dbReference>
<name>A0AAJ7VLL0_LATCA</name>
<sequence>MASRPRASSQPGKLSFFQSPKVAVALRPRAASSRSGSMLEEELSCPVCCEIFSEPVVLKCSHSFCRACLQQFWNKKKARRECPVCRRKCSLTEPTVSLALKNVADTFRAKTHTAGMGTGVDGPGEEARMTAEVKCDTHGEVLKLFCMDDFEVLCCVCHTSKKHQGHRVCPLEEGAQDLKAGLKKELIPLKKNLRHLYEAKQECDDTTVHIKNQTQATEKQIKEEFEQLREFLQREEEARLAALQREDEEKKELVKRKSDSITRDILTFSHAIIAIENEIASSDALFLQNYANTKKRAQIPEKNPEKVSGALIDVAKHVSSLKYHVWEKMAELVQYTPITLDPNTAYSWLSLSSDLTSVANSGCLQKPPDNPERFGHFVFVLGSEGFTSGRHAWEVEVGDKVDWMLGVVKESIDRKGRISGCPEGGFWMISHYEGEYTAMTRPSTPLHPEGELTRVRVQLDYDSGEVTFSNPVSMTPIYTFVDFFTEKMYPFFCPGANINGNNPKPLKICPAKVAVWNSATW</sequence>
<dbReference type="AlphaFoldDB" id="A0AAJ7VLL0"/>
<dbReference type="InterPro" id="IPR000315">
    <property type="entry name" value="Znf_B-box"/>
</dbReference>
<dbReference type="PROSITE" id="PS50119">
    <property type="entry name" value="ZF_BBOX"/>
    <property type="match status" value="1"/>
</dbReference>
<feature type="coiled-coil region" evidence="5">
    <location>
        <begin position="218"/>
        <end position="253"/>
    </location>
</feature>
<dbReference type="SMART" id="SM00449">
    <property type="entry name" value="SPRY"/>
    <property type="match status" value="1"/>
</dbReference>
<evidence type="ECO:0000256" key="4">
    <source>
        <dbReference type="PROSITE-ProRule" id="PRU00024"/>
    </source>
</evidence>
<dbReference type="PROSITE" id="PS00518">
    <property type="entry name" value="ZF_RING_1"/>
    <property type="match status" value="1"/>
</dbReference>
<dbReference type="Pfam" id="PF00643">
    <property type="entry name" value="zf-B_box"/>
    <property type="match status" value="1"/>
</dbReference>
<dbReference type="GeneID" id="108902675"/>
<dbReference type="GO" id="GO:0016567">
    <property type="term" value="P:protein ubiquitination"/>
    <property type="evidence" value="ECO:0007669"/>
    <property type="project" value="InterPro"/>
</dbReference>
<evidence type="ECO:0000256" key="1">
    <source>
        <dbReference type="ARBA" id="ARBA00022723"/>
    </source>
</evidence>
<dbReference type="CDD" id="cd12893">
    <property type="entry name" value="SPRY_PRY_TRIM35"/>
    <property type="match status" value="1"/>
</dbReference>
<dbReference type="InterPro" id="IPR027370">
    <property type="entry name" value="Znf-RING_euk"/>
</dbReference>
<dbReference type="SUPFAM" id="SSF57845">
    <property type="entry name" value="B-box zinc-binding domain"/>
    <property type="match status" value="1"/>
</dbReference>
<dbReference type="SMART" id="SM00504">
    <property type="entry name" value="Ubox"/>
    <property type="match status" value="1"/>
</dbReference>
<dbReference type="Proteomes" id="UP000694890">
    <property type="component" value="Linkage group LG11"/>
</dbReference>
<dbReference type="InterPro" id="IPR050143">
    <property type="entry name" value="TRIM/RBCC"/>
</dbReference>
<protein>
    <submittedName>
        <fullName evidence="10">LOW QUALITY PROTEIN: E3 ubiquitin-protein ligase TRIM39-like</fullName>
    </submittedName>
</protein>
<dbReference type="PANTHER" id="PTHR24103">
    <property type="entry name" value="E3 UBIQUITIN-PROTEIN LIGASE TRIM"/>
    <property type="match status" value="1"/>
</dbReference>
<feature type="domain" description="B box-type" evidence="7">
    <location>
        <begin position="130"/>
        <end position="171"/>
    </location>
</feature>
<feature type="domain" description="B30.2/SPRY" evidence="8">
    <location>
        <begin position="318"/>
        <end position="513"/>
    </location>
</feature>
<evidence type="ECO:0000259" key="7">
    <source>
        <dbReference type="PROSITE" id="PS50119"/>
    </source>
</evidence>
<dbReference type="GO" id="GO:0004842">
    <property type="term" value="F:ubiquitin-protein transferase activity"/>
    <property type="evidence" value="ECO:0007669"/>
    <property type="project" value="InterPro"/>
</dbReference>
<dbReference type="InterPro" id="IPR003613">
    <property type="entry name" value="Ubox_domain"/>
</dbReference>
<evidence type="ECO:0000313" key="10">
    <source>
        <dbReference type="RefSeq" id="XP_018560140.1"/>
    </source>
</evidence>
<keyword evidence="5" id="KW-0175">Coiled coil</keyword>
<dbReference type="InterPro" id="IPR001841">
    <property type="entry name" value="Znf_RING"/>
</dbReference>
<dbReference type="KEGG" id="lcf:108902675"/>
<evidence type="ECO:0000259" key="8">
    <source>
        <dbReference type="PROSITE" id="PS50188"/>
    </source>
</evidence>
<dbReference type="Pfam" id="PF00622">
    <property type="entry name" value="SPRY"/>
    <property type="match status" value="1"/>
</dbReference>
<evidence type="ECO:0000256" key="3">
    <source>
        <dbReference type="ARBA" id="ARBA00022833"/>
    </source>
</evidence>
<dbReference type="Pfam" id="PF13765">
    <property type="entry name" value="PRY"/>
    <property type="match status" value="1"/>
</dbReference>
<evidence type="ECO:0000259" key="6">
    <source>
        <dbReference type="PROSITE" id="PS50089"/>
    </source>
</evidence>
<dbReference type="InterPro" id="IPR001870">
    <property type="entry name" value="B30.2/SPRY"/>
</dbReference>
<dbReference type="Gene3D" id="3.30.160.60">
    <property type="entry name" value="Classic Zinc Finger"/>
    <property type="match status" value="1"/>
</dbReference>
<dbReference type="PROSITE" id="PS50188">
    <property type="entry name" value="B302_SPRY"/>
    <property type="match status" value="1"/>
</dbReference>
<dbReference type="InterPro" id="IPR003877">
    <property type="entry name" value="SPRY_dom"/>
</dbReference>
<keyword evidence="2 4" id="KW-0863">Zinc-finger</keyword>
<dbReference type="Gene3D" id="3.30.40.10">
    <property type="entry name" value="Zinc/RING finger domain, C3HC4 (zinc finger)"/>
    <property type="match status" value="1"/>
</dbReference>
<dbReference type="InterPro" id="IPR017907">
    <property type="entry name" value="Znf_RING_CS"/>
</dbReference>
<keyword evidence="3" id="KW-0862">Zinc</keyword>
<reference evidence="10" key="1">
    <citation type="submission" date="2025-08" db="UniProtKB">
        <authorList>
            <consortium name="RefSeq"/>
        </authorList>
    </citation>
    <scope>IDENTIFICATION</scope>
    <source>
        <tissue evidence="10">Brain</tissue>
    </source>
</reference>
<evidence type="ECO:0000256" key="5">
    <source>
        <dbReference type="SAM" id="Coils"/>
    </source>
</evidence>
<dbReference type="InterPro" id="IPR013320">
    <property type="entry name" value="ConA-like_dom_sf"/>
</dbReference>
<proteinExistence type="predicted"/>
<gene>
    <name evidence="10" type="primary">LOC108902675</name>
</gene>
<dbReference type="InterPro" id="IPR043136">
    <property type="entry name" value="B30.2/SPRY_sf"/>
</dbReference>